<dbReference type="PANTHER" id="PTHR48086">
    <property type="entry name" value="SODIUM/PROLINE SYMPORTER-RELATED"/>
    <property type="match status" value="1"/>
</dbReference>
<feature type="transmembrane region" description="Helical" evidence="8">
    <location>
        <begin position="152"/>
        <end position="174"/>
    </location>
</feature>
<dbReference type="InterPro" id="IPR001734">
    <property type="entry name" value="Na/solute_symporter"/>
</dbReference>
<evidence type="ECO:0000256" key="3">
    <source>
        <dbReference type="ARBA" id="ARBA00022448"/>
    </source>
</evidence>
<evidence type="ECO:0000256" key="2">
    <source>
        <dbReference type="ARBA" id="ARBA00006434"/>
    </source>
</evidence>
<gene>
    <name evidence="9" type="ORF">SAMN02745691_01608</name>
</gene>
<evidence type="ECO:0000313" key="10">
    <source>
        <dbReference type="Proteomes" id="UP000184342"/>
    </source>
</evidence>
<evidence type="ECO:0000313" key="9">
    <source>
        <dbReference type="EMBL" id="SHJ25847.1"/>
    </source>
</evidence>
<organism evidence="9 10">
    <name type="scientific">Parasporobacterium paucivorans DSM 15970</name>
    <dbReference type="NCBI Taxonomy" id="1122934"/>
    <lineage>
        <taxon>Bacteria</taxon>
        <taxon>Bacillati</taxon>
        <taxon>Bacillota</taxon>
        <taxon>Clostridia</taxon>
        <taxon>Lachnospirales</taxon>
        <taxon>Lachnospiraceae</taxon>
        <taxon>Parasporobacterium</taxon>
    </lineage>
</organism>
<protein>
    <submittedName>
        <fullName evidence="9">Solute:Na+ symporter, SSS family</fullName>
    </submittedName>
</protein>
<dbReference type="PROSITE" id="PS50283">
    <property type="entry name" value="NA_SOLUT_SYMP_3"/>
    <property type="match status" value="1"/>
</dbReference>
<dbReference type="InterPro" id="IPR038377">
    <property type="entry name" value="Na/Glc_symporter_sf"/>
</dbReference>
<dbReference type="OrthoDB" id="9810181at2"/>
<feature type="transmembrane region" description="Helical" evidence="8">
    <location>
        <begin position="5"/>
        <end position="20"/>
    </location>
</feature>
<comment type="subcellular location">
    <subcellularLocation>
        <location evidence="1">Membrane</location>
        <topology evidence="1">Multi-pass membrane protein</topology>
    </subcellularLocation>
</comment>
<keyword evidence="3" id="KW-0813">Transport</keyword>
<dbReference type="Pfam" id="PF00474">
    <property type="entry name" value="SSF"/>
    <property type="match status" value="1"/>
</dbReference>
<evidence type="ECO:0000256" key="6">
    <source>
        <dbReference type="ARBA" id="ARBA00023136"/>
    </source>
</evidence>
<proteinExistence type="inferred from homology"/>
<name>A0A1M6HUL7_9FIRM</name>
<keyword evidence="6 8" id="KW-0472">Membrane</keyword>
<evidence type="ECO:0000256" key="1">
    <source>
        <dbReference type="ARBA" id="ARBA00004141"/>
    </source>
</evidence>
<feature type="transmembrane region" description="Helical" evidence="8">
    <location>
        <begin position="73"/>
        <end position="91"/>
    </location>
</feature>
<keyword evidence="4 8" id="KW-0812">Transmembrane</keyword>
<dbReference type="Proteomes" id="UP000184342">
    <property type="component" value="Unassembled WGS sequence"/>
</dbReference>
<dbReference type="Gene3D" id="1.20.1730.10">
    <property type="entry name" value="Sodium/glucose cotransporter"/>
    <property type="match status" value="1"/>
</dbReference>
<evidence type="ECO:0000256" key="5">
    <source>
        <dbReference type="ARBA" id="ARBA00022989"/>
    </source>
</evidence>
<feature type="transmembrane region" description="Helical" evidence="8">
    <location>
        <begin position="422"/>
        <end position="439"/>
    </location>
</feature>
<accession>A0A1M6HUL7</accession>
<sequence>MVPILIAIVYFVFFGVYFGMKSKKKLTGSKDFFTASNRLGWFAVMCSFTLAPLGGGHTTSLIEQQGFMGVSVLWWSILTGSVFVPIFMYWFGPWFRKLKVDTFPQALGKIFGPKIKIVNTCLAPAGWLGITMAEILGIATVIYTLTGGRLAYAPYCVLIAGALSAIYVLFGGMLQASYMNIINAVVLLGGGFLSIIYMGNTIPGGYASVSNFYESLGEGWRMNLFNFTPTVVFGIIIPVIVLNLFSVSSEHALYQPILAAKDEASIRKGAILGGLINSFASTPFVVLGITALAVPSVAAAIGPNVRLSVAELALQLMPPWLIGILMCSLLAALLSTSSGMILAIAHVVTDDIIKPIRGDKMSEKNHVRLSRWMVVIVTAAACLPALKVTILMGLFFWCFSLSLPIFINYLIGLLWKINRKAAWINLICSVLVNFWWTFATPSWCPPQFVLSFYPVFAVSVVLGIILNIALPGEKGMLRKIKDEENLIGKVQIQA</sequence>
<dbReference type="CDD" id="cd10322">
    <property type="entry name" value="SLC5sbd"/>
    <property type="match status" value="1"/>
</dbReference>
<feature type="transmembrane region" description="Helical" evidence="8">
    <location>
        <begin position="275"/>
        <end position="301"/>
    </location>
</feature>
<feature type="transmembrane region" description="Helical" evidence="8">
    <location>
        <begin position="451"/>
        <end position="470"/>
    </location>
</feature>
<reference evidence="9 10" key="1">
    <citation type="submission" date="2016-11" db="EMBL/GenBank/DDBJ databases">
        <authorList>
            <person name="Jaros S."/>
            <person name="Januszkiewicz K."/>
            <person name="Wedrychowicz H."/>
        </authorList>
    </citation>
    <scope>NUCLEOTIDE SEQUENCE [LARGE SCALE GENOMIC DNA]</scope>
    <source>
        <strain evidence="9 10">DSM 15970</strain>
    </source>
</reference>
<feature type="transmembrane region" description="Helical" evidence="8">
    <location>
        <begin position="222"/>
        <end position="245"/>
    </location>
</feature>
<feature type="transmembrane region" description="Helical" evidence="8">
    <location>
        <begin position="181"/>
        <end position="202"/>
    </location>
</feature>
<dbReference type="EMBL" id="FQYT01000016">
    <property type="protein sequence ID" value="SHJ25847.1"/>
    <property type="molecule type" value="Genomic_DNA"/>
</dbReference>
<evidence type="ECO:0000256" key="8">
    <source>
        <dbReference type="SAM" id="Phobius"/>
    </source>
</evidence>
<dbReference type="InterPro" id="IPR050277">
    <property type="entry name" value="Sodium:Solute_Symporter"/>
</dbReference>
<dbReference type="PANTHER" id="PTHR48086:SF7">
    <property type="entry name" value="SODIUM-SOLUTE SYMPORTER-RELATED"/>
    <property type="match status" value="1"/>
</dbReference>
<dbReference type="RefSeq" id="WP_073993904.1">
    <property type="nucleotide sequence ID" value="NZ_FQYT01000016.1"/>
</dbReference>
<dbReference type="STRING" id="1122934.SAMN02745691_01608"/>
<feature type="transmembrane region" description="Helical" evidence="8">
    <location>
        <begin position="32"/>
        <end position="53"/>
    </location>
</feature>
<dbReference type="GO" id="GO:0005886">
    <property type="term" value="C:plasma membrane"/>
    <property type="evidence" value="ECO:0007669"/>
    <property type="project" value="TreeGrafter"/>
</dbReference>
<keyword evidence="10" id="KW-1185">Reference proteome</keyword>
<evidence type="ECO:0000256" key="4">
    <source>
        <dbReference type="ARBA" id="ARBA00022692"/>
    </source>
</evidence>
<dbReference type="AlphaFoldDB" id="A0A1M6HUL7"/>
<evidence type="ECO:0000256" key="7">
    <source>
        <dbReference type="RuleBase" id="RU362091"/>
    </source>
</evidence>
<dbReference type="GO" id="GO:0022857">
    <property type="term" value="F:transmembrane transporter activity"/>
    <property type="evidence" value="ECO:0007669"/>
    <property type="project" value="InterPro"/>
</dbReference>
<feature type="transmembrane region" description="Helical" evidence="8">
    <location>
        <begin position="125"/>
        <end position="146"/>
    </location>
</feature>
<comment type="similarity">
    <text evidence="2 7">Belongs to the sodium:solute symporter (SSF) (TC 2.A.21) family.</text>
</comment>
<feature type="transmembrane region" description="Helical" evidence="8">
    <location>
        <begin position="394"/>
        <end position="415"/>
    </location>
</feature>
<feature type="transmembrane region" description="Helical" evidence="8">
    <location>
        <begin position="321"/>
        <end position="348"/>
    </location>
</feature>
<keyword evidence="5 8" id="KW-1133">Transmembrane helix</keyword>
<feature type="transmembrane region" description="Helical" evidence="8">
    <location>
        <begin position="369"/>
        <end position="388"/>
    </location>
</feature>